<dbReference type="Proteomes" id="UP000185622">
    <property type="component" value="Chromosome"/>
</dbReference>
<evidence type="ECO:0000313" key="7">
    <source>
        <dbReference type="EMBL" id="AQS48641.1"/>
    </source>
</evidence>
<feature type="transmembrane region" description="Helical" evidence="5">
    <location>
        <begin position="187"/>
        <end position="206"/>
    </location>
</feature>
<keyword evidence="8" id="KW-1185">Reference proteome</keyword>
<dbReference type="InterPro" id="IPR005828">
    <property type="entry name" value="MFS_sugar_transport-like"/>
</dbReference>
<keyword evidence="3 5" id="KW-1133">Transmembrane helix</keyword>
<evidence type="ECO:0000259" key="6">
    <source>
        <dbReference type="PROSITE" id="PS50850"/>
    </source>
</evidence>
<dbReference type="Pfam" id="PF00083">
    <property type="entry name" value="Sugar_tr"/>
    <property type="match status" value="1"/>
</dbReference>
<feature type="transmembrane region" description="Helical" evidence="5">
    <location>
        <begin position="315"/>
        <end position="337"/>
    </location>
</feature>
<dbReference type="PROSITE" id="PS50850">
    <property type="entry name" value="MFS"/>
    <property type="match status" value="1"/>
</dbReference>
<feature type="transmembrane region" description="Helical" evidence="5">
    <location>
        <begin position="96"/>
        <end position="116"/>
    </location>
</feature>
<dbReference type="PANTHER" id="PTHR23508">
    <property type="entry name" value="CARBOXYLIC ACID TRANSPORTER PROTEIN HOMOLOG"/>
    <property type="match status" value="1"/>
</dbReference>
<name>A0ABM6IIZ5_9RHOB</name>
<comment type="subcellular location">
    <subcellularLocation>
        <location evidence="1">Membrane</location>
        <topology evidence="1">Multi-pass membrane protein</topology>
    </subcellularLocation>
</comment>
<dbReference type="PANTHER" id="PTHR23508:SF10">
    <property type="entry name" value="CARBOXYLIC ACID TRANSPORTER PROTEIN HOMOLOG"/>
    <property type="match status" value="1"/>
</dbReference>
<evidence type="ECO:0000256" key="2">
    <source>
        <dbReference type="ARBA" id="ARBA00022692"/>
    </source>
</evidence>
<feature type="transmembrane region" description="Helical" evidence="5">
    <location>
        <begin position="279"/>
        <end position="303"/>
    </location>
</feature>
<sequence length="483" mass="52432">MAGESGKTVQTDIPARMDRLPWSRFHLTIIVALGVTWILDGLEVTLKGAVSSVLQEPESLGFTSSQIGMIASFYITGAVLGALLFGYLTDRFGRRMFFFITLAVYLVGALLTAFSWNLWSFVAFRFITGLGIGGEYAAINSTIDEMIPARVRGQVALGVNGSYWLGAALGALSTIVLLNPDYLPIDIGWRLGFGIGAVLGGIILYMRRHLPESPRWLATHDRLDEAEEVVSDIEKRTSEQTGEELSEVPDDDKIKIRPQKSFSLMKIVKAMFSTHRKRALLGLILMSSQAFLYNAIFFTYALVLSNFFDVPSKNTGLYLVPFAIGNFLGVIVLGRLFDKIGRRVMISLSYGLSAALLMATGYMFAQGYLTAITLTALWSVIFFFASAAASSAYLTVSEVFPLETRALAIAIFYSIGTAAGGIVSPWVFGALIDTGSAWNVFYGYLFAGALMTVAAVTEAVIGIDAEQESLENVADPLSAEGAE</sequence>
<feature type="transmembrane region" description="Helical" evidence="5">
    <location>
        <begin position="155"/>
        <end position="175"/>
    </location>
</feature>
<feature type="domain" description="Major facilitator superfamily (MFS) profile" evidence="6">
    <location>
        <begin position="29"/>
        <end position="466"/>
    </location>
</feature>
<feature type="transmembrane region" description="Helical" evidence="5">
    <location>
        <begin position="66"/>
        <end position="89"/>
    </location>
</feature>
<gene>
    <name evidence="7" type="ORF">BMG03_13175</name>
</gene>
<keyword evidence="4 5" id="KW-0472">Membrane</keyword>
<keyword evidence="2 5" id="KW-0812">Transmembrane</keyword>
<protein>
    <submittedName>
        <fullName evidence="7">MFS transporter</fullName>
    </submittedName>
</protein>
<evidence type="ECO:0000256" key="4">
    <source>
        <dbReference type="ARBA" id="ARBA00023136"/>
    </source>
</evidence>
<feature type="transmembrane region" description="Helical" evidence="5">
    <location>
        <begin position="440"/>
        <end position="461"/>
    </location>
</feature>
<organism evidence="7 8">
    <name type="scientific">Thioclava nitratireducens</name>
    <dbReference type="NCBI Taxonomy" id="1915078"/>
    <lineage>
        <taxon>Bacteria</taxon>
        <taxon>Pseudomonadati</taxon>
        <taxon>Pseudomonadota</taxon>
        <taxon>Alphaproteobacteria</taxon>
        <taxon>Rhodobacterales</taxon>
        <taxon>Paracoccaceae</taxon>
        <taxon>Thioclava</taxon>
    </lineage>
</organism>
<evidence type="ECO:0000256" key="3">
    <source>
        <dbReference type="ARBA" id="ARBA00022989"/>
    </source>
</evidence>
<dbReference type="CDD" id="cd17316">
    <property type="entry name" value="MFS_SV2_like"/>
    <property type="match status" value="1"/>
</dbReference>
<dbReference type="EMBL" id="CP019437">
    <property type="protein sequence ID" value="AQS48641.1"/>
    <property type="molecule type" value="Genomic_DNA"/>
</dbReference>
<feature type="transmembrane region" description="Helical" evidence="5">
    <location>
        <begin position="122"/>
        <end position="143"/>
    </location>
</feature>
<reference evidence="7 8" key="1">
    <citation type="submission" date="2017-01" db="EMBL/GenBank/DDBJ databases">
        <title>The complete genome sequence of a sulfur-oxidizing marine bacterium Thioclava sp. 25B10_4T.</title>
        <authorList>
            <person name="Liu Y."/>
            <person name="Lai Q."/>
            <person name="Shao Z."/>
        </authorList>
    </citation>
    <scope>NUCLEOTIDE SEQUENCE [LARGE SCALE GENOMIC DNA]</scope>
    <source>
        <strain evidence="7 8">25B10_4</strain>
    </source>
</reference>
<evidence type="ECO:0000256" key="5">
    <source>
        <dbReference type="SAM" id="Phobius"/>
    </source>
</evidence>
<dbReference type="InterPro" id="IPR020846">
    <property type="entry name" value="MFS_dom"/>
</dbReference>
<dbReference type="InterPro" id="IPR036259">
    <property type="entry name" value="MFS_trans_sf"/>
</dbReference>
<proteinExistence type="predicted"/>
<evidence type="ECO:0000313" key="8">
    <source>
        <dbReference type="Proteomes" id="UP000185622"/>
    </source>
</evidence>
<dbReference type="Gene3D" id="1.20.1250.20">
    <property type="entry name" value="MFS general substrate transporter like domains"/>
    <property type="match status" value="1"/>
</dbReference>
<evidence type="ECO:0000256" key="1">
    <source>
        <dbReference type="ARBA" id="ARBA00004141"/>
    </source>
</evidence>
<feature type="transmembrane region" description="Helical" evidence="5">
    <location>
        <begin position="406"/>
        <end position="428"/>
    </location>
</feature>
<feature type="transmembrane region" description="Helical" evidence="5">
    <location>
        <begin position="25"/>
        <end position="46"/>
    </location>
</feature>
<feature type="transmembrane region" description="Helical" evidence="5">
    <location>
        <begin position="371"/>
        <end position="394"/>
    </location>
</feature>
<dbReference type="RefSeq" id="WP_075777006.1">
    <property type="nucleotide sequence ID" value="NZ_CP019437.1"/>
</dbReference>
<accession>A0ABM6IIZ5</accession>
<dbReference type="SUPFAM" id="SSF103473">
    <property type="entry name" value="MFS general substrate transporter"/>
    <property type="match status" value="1"/>
</dbReference>
<feature type="transmembrane region" description="Helical" evidence="5">
    <location>
        <begin position="344"/>
        <end position="365"/>
    </location>
</feature>